<dbReference type="InParanoid" id="A0A409YG78"/>
<comment type="caution">
    <text evidence="4">The sequence shown here is derived from an EMBL/GenBank/DDBJ whole genome shotgun (WGS) entry which is preliminary data.</text>
</comment>
<dbReference type="FunFam" id="1.10.150.250:FF:000004">
    <property type="entry name" value="Succinate dehydrogenase assembly factor 2, mitochondrial"/>
    <property type="match status" value="1"/>
</dbReference>
<dbReference type="Gene3D" id="1.10.150.250">
    <property type="entry name" value="Flavinator of succinate dehydrogenase"/>
    <property type="match status" value="1"/>
</dbReference>
<comment type="subunit">
    <text evidence="3">Interacts with the flavoprotein subunit within the SDH catalytic dimer.</text>
</comment>
<dbReference type="EMBL" id="NHTK01001195">
    <property type="protein sequence ID" value="PPR02011.1"/>
    <property type="molecule type" value="Genomic_DNA"/>
</dbReference>
<dbReference type="HAMAP" id="MF_03057">
    <property type="entry name" value="SDHAF2"/>
    <property type="match status" value="1"/>
</dbReference>
<comment type="similarity">
    <text evidence="3">Belongs to the SDHAF2 family.</text>
</comment>
<evidence type="ECO:0000313" key="5">
    <source>
        <dbReference type="Proteomes" id="UP000284842"/>
    </source>
</evidence>
<dbReference type="GO" id="GO:0006121">
    <property type="term" value="P:mitochondrial electron transport, succinate to ubiquinone"/>
    <property type="evidence" value="ECO:0007669"/>
    <property type="project" value="UniProtKB-UniRule"/>
</dbReference>
<dbReference type="GO" id="GO:0034553">
    <property type="term" value="P:mitochondrial respiratory chain complex II assembly"/>
    <property type="evidence" value="ECO:0007669"/>
    <property type="project" value="TreeGrafter"/>
</dbReference>
<dbReference type="GO" id="GO:0006099">
    <property type="term" value="P:tricarboxylic acid cycle"/>
    <property type="evidence" value="ECO:0007669"/>
    <property type="project" value="TreeGrafter"/>
</dbReference>
<dbReference type="FunCoup" id="A0A409YG78">
    <property type="interactions" value="328"/>
</dbReference>
<evidence type="ECO:0000256" key="3">
    <source>
        <dbReference type="HAMAP-Rule" id="MF_03057"/>
    </source>
</evidence>
<comment type="function">
    <text evidence="3">Plays an essential role in the assembly of succinate dehydrogenase (SDH), an enzyme complex (also referred to as respiratory complex II) that is a component of both the tricarboxylic acid (TCA) cycle and the mitochondrial electron transport chain, and which couples the oxidation of succinate to fumarate with the reduction of ubiquinone (coenzyme Q) to ubiquinol. Required for flavinylation (covalent attachment of FAD) of the flavoprotein subunit of the SDH catalytic dimer.</text>
</comment>
<keyword evidence="2 3" id="KW-0143">Chaperone</keyword>
<keyword evidence="1 3" id="KW-0496">Mitochondrion</keyword>
<dbReference type="Proteomes" id="UP000284842">
    <property type="component" value="Unassembled WGS sequence"/>
</dbReference>
<dbReference type="InterPro" id="IPR005631">
    <property type="entry name" value="SDH"/>
</dbReference>
<evidence type="ECO:0000256" key="2">
    <source>
        <dbReference type="ARBA" id="ARBA00023186"/>
    </source>
</evidence>
<gene>
    <name evidence="4" type="ORF">CVT24_011134</name>
</gene>
<dbReference type="OrthoDB" id="284292at2759"/>
<dbReference type="PANTHER" id="PTHR12469">
    <property type="entry name" value="PROTEIN EMI5 HOMOLOG, MITOCHONDRIAL"/>
    <property type="match status" value="1"/>
</dbReference>
<name>A0A409YG78_9AGAR</name>
<dbReference type="SUPFAM" id="SSF109910">
    <property type="entry name" value="YgfY-like"/>
    <property type="match status" value="1"/>
</dbReference>
<sequence>MLRQTRAVASYLHRPQAKLWQRGLHASLPRHADPWPLPHTPEHIASTAAKSTAHIPPSRLPRPNEPAETLRARLVYQSRKRGTLETDLLLSTFARDFLSEMSVAEMEEYDRLLDEADWDIYYWATEKRTPPERWSSSAILEKLRIHARNEGKVVRSMPSL</sequence>
<dbReference type="Pfam" id="PF03937">
    <property type="entry name" value="Sdh5"/>
    <property type="match status" value="1"/>
</dbReference>
<dbReference type="GO" id="GO:0005759">
    <property type="term" value="C:mitochondrial matrix"/>
    <property type="evidence" value="ECO:0007669"/>
    <property type="project" value="UniProtKB-SubCell"/>
</dbReference>
<reference evidence="4 5" key="1">
    <citation type="journal article" date="2018" name="Evol. Lett.">
        <title>Horizontal gene cluster transfer increased hallucinogenic mushroom diversity.</title>
        <authorList>
            <person name="Reynolds H.T."/>
            <person name="Vijayakumar V."/>
            <person name="Gluck-Thaler E."/>
            <person name="Korotkin H.B."/>
            <person name="Matheny P.B."/>
            <person name="Slot J.C."/>
        </authorList>
    </citation>
    <scope>NUCLEOTIDE SEQUENCE [LARGE SCALE GENOMIC DNA]</scope>
    <source>
        <strain evidence="4 5">2629</strain>
    </source>
</reference>
<protein>
    <recommendedName>
        <fullName evidence="3">Succinate dehydrogenase assembly factor 2, mitochondrial</fullName>
        <shortName evidence="3">SDH assembly factor 2</shortName>
        <shortName evidence="3">SDHAF2</shortName>
    </recommendedName>
</protein>
<dbReference type="InterPro" id="IPR036714">
    <property type="entry name" value="SDH_sf"/>
</dbReference>
<keyword evidence="5" id="KW-1185">Reference proteome</keyword>
<organism evidence="4 5">
    <name type="scientific">Panaeolus cyanescens</name>
    <dbReference type="NCBI Taxonomy" id="181874"/>
    <lineage>
        <taxon>Eukaryota</taxon>
        <taxon>Fungi</taxon>
        <taxon>Dikarya</taxon>
        <taxon>Basidiomycota</taxon>
        <taxon>Agaricomycotina</taxon>
        <taxon>Agaricomycetes</taxon>
        <taxon>Agaricomycetidae</taxon>
        <taxon>Agaricales</taxon>
        <taxon>Agaricineae</taxon>
        <taxon>Galeropsidaceae</taxon>
        <taxon>Panaeolus</taxon>
    </lineage>
</organism>
<evidence type="ECO:0000313" key="4">
    <source>
        <dbReference type="EMBL" id="PPR02011.1"/>
    </source>
</evidence>
<dbReference type="STRING" id="181874.A0A409YG78"/>
<evidence type="ECO:0000256" key="1">
    <source>
        <dbReference type="ARBA" id="ARBA00023128"/>
    </source>
</evidence>
<dbReference type="PANTHER" id="PTHR12469:SF2">
    <property type="entry name" value="SUCCINATE DEHYDROGENASE ASSEMBLY FACTOR 2, MITOCHONDRIAL"/>
    <property type="match status" value="1"/>
</dbReference>
<comment type="subcellular location">
    <subcellularLocation>
        <location evidence="3">Mitochondrion matrix</location>
    </subcellularLocation>
</comment>
<dbReference type="InterPro" id="IPR028882">
    <property type="entry name" value="SDHAF2"/>
</dbReference>
<proteinExistence type="inferred from homology"/>
<dbReference type="AlphaFoldDB" id="A0A409YG78"/>
<accession>A0A409YG78</accession>